<gene>
    <name evidence="12" type="ORF">BJ554DRAFT_4581</name>
</gene>
<name>A0A8H7ZMU5_9FUNG</name>
<evidence type="ECO:0000313" key="13">
    <source>
        <dbReference type="Proteomes" id="UP000673691"/>
    </source>
</evidence>
<evidence type="ECO:0000256" key="1">
    <source>
        <dbReference type="ARBA" id="ARBA00004477"/>
    </source>
</evidence>
<keyword evidence="3 10" id="KW-0328">Glycosyltransferase</keyword>
<comment type="function">
    <text evidence="9">Mannosyltransferase involved in glycosylphosphatidylinositol-anchor biosynthesis. Transfers the third mannose to Man2-GlcN-acyl-PI during GPI precursor assembly.</text>
</comment>
<dbReference type="GO" id="GO:0000026">
    <property type="term" value="F:alpha-1,2-mannosyltransferase activity"/>
    <property type="evidence" value="ECO:0007669"/>
    <property type="project" value="TreeGrafter"/>
</dbReference>
<accession>A0A8H7ZMU5</accession>
<dbReference type="Pfam" id="PF03901">
    <property type="entry name" value="Glyco_transf_22"/>
    <property type="match status" value="1"/>
</dbReference>
<proteinExistence type="inferred from homology"/>
<dbReference type="PANTHER" id="PTHR22760:SF4">
    <property type="entry name" value="GPI MANNOSYLTRANSFERASE 3"/>
    <property type="match status" value="1"/>
</dbReference>
<dbReference type="OrthoDB" id="416834at2759"/>
<comment type="subcellular location">
    <subcellularLocation>
        <location evidence="1 10">Endoplasmic reticulum membrane</location>
        <topology evidence="1 10">Multi-pass membrane protein</topology>
    </subcellularLocation>
</comment>
<evidence type="ECO:0000256" key="7">
    <source>
        <dbReference type="ARBA" id="ARBA00022989"/>
    </source>
</evidence>
<reference evidence="12 13" key="1">
    <citation type="journal article" name="Sci. Rep.">
        <title>Genome-scale phylogenetic analyses confirm Olpidium as the closest living zoosporic fungus to the non-flagellated, terrestrial fungi.</title>
        <authorList>
            <person name="Chang Y."/>
            <person name="Rochon D."/>
            <person name="Sekimoto S."/>
            <person name="Wang Y."/>
            <person name="Chovatia M."/>
            <person name="Sandor L."/>
            <person name="Salamov A."/>
            <person name="Grigoriev I.V."/>
            <person name="Stajich J.E."/>
            <person name="Spatafora J.W."/>
        </authorList>
    </citation>
    <scope>NUCLEOTIDE SEQUENCE [LARGE SCALE GENOMIC DNA]</scope>
    <source>
        <strain evidence="12">S191</strain>
    </source>
</reference>
<keyword evidence="13" id="KW-1185">Reference proteome</keyword>
<organism evidence="12 13">
    <name type="scientific">Olpidium bornovanus</name>
    <dbReference type="NCBI Taxonomy" id="278681"/>
    <lineage>
        <taxon>Eukaryota</taxon>
        <taxon>Fungi</taxon>
        <taxon>Fungi incertae sedis</taxon>
        <taxon>Olpidiomycota</taxon>
        <taxon>Olpidiomycotina</taxon>
        <taxon>Olpidiomycetes</taxon>
        <taxon>Olpidiales</taxon>
        <taxon>Olpidiaceae</taxon>
        <taxon>Olpidium</taxon>
    </lineage>
</organism>
<feature type="non-terminal residue" evidence="12">
    <location>
        <position position="365"/>
    </location>
</feature>
<evidence type="ECO:0000256" key="3">
    <source>
        <dbReference type="ARBA" id="ARBA00022676"/>
    </source>
</evidence>
<sequence>MAHSIVWAGWVWVRVEPARTIFPRRPHPTLRGLGSVAPAGSPPPPPPTPTRRPAAPPAIPSPARGRVAPAAERRFPALVTRAWRTDRTRAAFAVRPVLLRRWRCGAPRTVPPNPPLALSALPFLVCNGRRRRARARLAQGTDPAHPGPFRCSRVRRPCRRQRFCERDAYDSKAPPTACNNAVLCDTADSRAGFWISFLIICCGARPPAEVTGSSLPKASLTLRAILQNTFGYLTWEWAEGIRGYAHPLLIAAGYKLLQICRLDDTELLVQNANNARVGTFALKIYVPMLTQAAVAAVGDWNVYMLAFNLFRNHRIAKFALVLQLTSWWNWFCSTRTLVNSAEACLTAVALARWPWNTSITERGDV</sequence>
<evidence type="ECO:0000313" key="12">
    <source>
        <dbReference type="EMBL" id="KAG5455852.1"/>
    </source>
</evidence>
<keyword evidence="5" id="KW-0812">Transmembrane</keyword>
<dbReference type="EC" id="2.4.1.-" evidence="10"/>
<dbReference type="EMBL" id="JAEFCI010012690">
    <property type="protein sequence ID" value="KAG5455852.1"/>
    <property type="molecule type" value="Genomic_DNA"/>
</dbReference>
<dbReference type="PANTHER" id="PTHR22760">
    <property type="entry name" value="GLYCOSYLTRANSFERASE"/>
    <property type="match status" value="1"/>
</dbReference>
<evidence type="ECO:0000256" key="4">
    <source>
        <dbReference type="ARBA" id="ARBA00022679"/>
    </source>
</evidence>
<evidence type="ECO:0000256" key="10">
    <source>
        <dbReference type="RuleBase" id="RU363075"/>
    </source>
</evidence>
<keyword evidence="4" id="KW-0808">Transferase</keyword>
<keyword evidence="7" id="KW-1133">Transmembrane helix</keyword>
<feature type="region of interest" description="Disordered" evidence="11">
    <location>
        <begin position="23"/>
        <end position="68"/>
    </location>
</feature>
<dbReference type="InterPro" id="IPR005599">
    <property type="entry name" value="GPI_mannosylTrfase"/>
</dbReference>
<comment type="caution">
    <text evidence="12">The sequence shown here is derived from an EMBL/GenBank/DDBJ whole genome shotgun (WGS) entry which is preliminary data.</text>
</comment>
<evidence type="ECO:0000256" key="2">
    <source>
        <dbReference type="ARBA" id="ARBA00006065"/>
    </source>
</evidence>
<evidence type="ECO:0000256" key="8">
    <source>
        <dbReference type="ARBA" id="ARBA00023136"/>
    </source>
</evidence>
<dbReference type="AlphaFoldDB" id="A0A8H7ZMU5"/>
<keyword evidence="8" id="KW-0472">Membrane</keyword>
<dbReference type="GO" id="GO:0005789">
    <property type="term" value="C:endoplasmic reticulum membrane"/>
    <property type="evidence" value="ECO:0007669"/>
    <property type="project" value="UniProtKB-SubCell"/>
</dbReference>
<dbReference type="GO" id="GO:0006506">
    <property type="term" value="P:GPI anchor biosynthetic process"/>
    <property type="evidence" value="ECO:0007669"/>
    <property type="project" value="TreeGrafter"/>
</dbReference>
<comment type="similarity">
    <text evidence="2">Belongs to the glycosyltransferase 22 family. PIGB subfamily.</text>
</comment>
<evidence type="ECO:0000256" key="9">
    <source>
        <dbReference type="ARBA" id="ARBA00024708"/>
    </source>
</evidence>
<keyword evidence="6 10" id="KW-0256">Endoplasmic reticulum</keyword>
<protein>
    <recommendedName>
        <fullName evidence="10">Mannosyltransferase</fullName>
        <ecNumber evidence="10">2.4.1.-</ecNumber>
    </recommendedName>
</protein>
<feature type="compositionally biased region" description="Pro residues" evidence="11">
    <location>
        <begin position="40"/>
        <end position="60"/>
    </location>
</feature>
<evidence type="ECO:0000256" key="11">
    <source>
        <dbReference type="SAM" id="MobiDB-lite"/>
    </source>
</evidence>
<evidence type="ECO:0000256" key="5">
    <source>
        <dbReference type="ARBA" id="ARBA00022692"/>
    </source>
</evidence>
<evidence type="ECO:0000256" key="6">
    <source>
        <dbReference type="ARBA" id="ARBA00022824"/>
    </source>
</evidence>
<dbReference type="Proteomes" id="UP000673691">
    <property type="component" value="Unassembled WGS sequence"/>
</dbReference>